<name>A0ABQ0H593_9HYPH</name>
<evidence type="ECO:0000313" key="1">
    <source>
        <dbReference type="EMBL" id="GAB1584080.1"/>
    </source>
</evidence>
<keyword evidence="2" id="KW-1185">Reference proteome</keyword>
<dbReference type="RefSeq" id="WP_407866574.1">
    <property type="nucleotide sequence ID" value="NZ_BAAFZP010000002.1"/>
</dbReference>
<accession>A0ABQ0H593</accession>
<comment type="caution">
    <text evidence="1">The sequence shown here is derived from an EMBL/GenBank/DDBJ whole genome shotgun (WGS) entry which is preliminary data.</text>
</comment>
<dbReference type="EMBL" id="BAAFZP010000002">
    <property type="protein sequence ID" value="GAB1584080.1"/>
    <property type="molecule type" value="Genomic_DNA"/>
</dbReference>
<protein>
    <submittedName>
        <fullName evidence="1">DUF982 domain-containing protein</fullName>
    </submittedName>
</protein>
<organism evidence="1 2">
    <name type="scientific">Phyllobacterium phragmitis</name>
    <dbReference type="NCBI Taxonomy" id="2670329"/>
    <lineage>
        <taxon>Bacteria</taxon>
        <taxon>Pseudomonadati</taxon>
        <taxon>Pseudomonadota</taxon>
        <taxon>Alphaproteobacteria</taxon>
        <taxon>Hyphomicrobiales</taxon>
        <taxon>Phyllobacteriaceae</taxon>
        <taxon>Phyllobacterium</taxon>
    </lineage>
</organism>
<gene>
    <name evidence="1" type="ORF">PPNSA23_40230</name>
</gene>
<dbReference type="InterPro" id="IPR010385">
    <property type="entry name" value="DUF982"/>
</dbReference>
<proteinExistence type="predicted"/>
<dbReference type="Gene3D" id="6.10.250.730">
    <property type="match status" value="1"/>
</dbReference>
<reference evidence="1 2" key="1">
    <citation type="submission" date="2024-10" db="EMBL/GenBank/DDBJ databases">
        <title>Isolation, draft genome sequencing and identification of Phyllobacterium sp. NSA23, isolated from leaf soil.</title>
        <authorList>
            <person name="Akita H."/>
        </authorList>
    </citation>
    <scope>NUCLEOTIDE SEQUENCE [LARGE SCALE GENOMIC DNA]</scope>
    <source>
        <strain evidence="1 2">NSA23</strain>
    </source>
</reference>
<evidence type="ECO:0000313" key="2">
    <source>
        <dbReference type="Proteomes" id="UP001628091"/>
    </source>
</evidence>
<sequence>MPWIRRFSPMNRGKFSPVTIDLPADRIGLYRNVTSAAEAAELLIGRWPSGRGPKYVHALEVCLAVLEGHTPAEAARSALVEAAKEVDVYVRG</sequence>
<dbReference type="Proteomes" id="UP001628091">
    <property type="component" value="Unassembled WGS sequence"/>
</dbReference>
<dbReference type="Pfam" id="PF06169">
    <property type="entry name" value="DUF982"/>
    <property type="match status" value="1"/>
</dbReference>